<protein>
    <submittedName>
        <fullName evidence="1">Protease synthase and sporulation protein PAI 2</fullName>
    </submittedName>
</protein>
<dbReference type="AlphaFoldDB" id="A0A517VAP9"/>
<accession>A0A517VAP9</accession>
<dbReference type="PANTHER" id="PTHR35802:SF1">
    <property type="entry name" value="PROTEASE SYNTHASE AND SPORULATION PROTEIN PAI 2"/>
    <property type="match status" value="1"/>
</dbReference>
<dbReference type="Pfam" id="PF04299">
    <property type="entry name" value="FMN_bind_2"/>
    <property type="match status" value="1"/>
</dbReference>
<dbReference type="InterPro" id="IPR007396">
    <property type="entry name" value="TR_PAI2-type"/>
</dbReference>
<gene>
    <name evidence="1" type="primary">paiB</name>
    <name evidence="1" type="ORF">Pan161_17290</name>
</gene>
<dbReference type="Gene3D" id="2.30.110.10">
    <property type="entry name" value="Electron Transport, Fmn-binding Protein, Chain A"/>
    <property type="match status" value="1"/>
</dbReference>
<keyword evidence="1" id="KW-0378">Hydrolase</keyword>
<keyword evidence="1" id="KW-0645">Protease</keyword>
<dbReference type="GO" id="GO:0006508">
    <property type="term" value="P:proteolysis"/>
    <property type="evidence" value="ECO:0007669"/>
    <property type="project" value="UniProtKB-KW"/>
</dbReference>
<dbReference type="KEGG" id="gax:Pan161_17290"/>
<dbReference type="OrthoDB" id="9794948at2"/>
<evidence type="ECO:0000313" key="1">
    <source>
        <dbReference type="EMBL" id="QDT90084.1"/>
    </source>
</evidence>
<reference evidence="1 2" key="1">
    <citation type="submission" date="2019-02" db="EMBL/GenBank/DDBJ databases">
        <title>Deep-cultivation of Planctomycetes and their phenomic and genomic characterization uncovers novel biology.</title>
        <authorList>
            <person name="Wiegand S."/>
            <person name="Jogler M."/>
            <person name="Boedeker C."/>
            <person name="Pinto D."/>
            <person name="Vollmers J."/>
            <person name="Rivas-Marin E."/>
            <person name="Kohn T."/>
            <person name="Peeters S.H."/>
            <person name="Heuer A."/>
            <person name="Rast P."/>
            <person name="Oberbeckmann S."/>
            <person name="Bunk B."/>
            <person name="Jeske O."/>
            <person name="Meyerdierks A."/>
            <person name="Storesund J.E."/>
            <person name="Kallscheuer N."/>
            <person name="Luecker S."/>
            <person name="Lage O.M."/>
            <person name="Pohl T."/>
            <person name="Merkel B.J."/>
            <person name="Hornburger P."/>
            <person name="Mueller R.-W."/>
            <person name="Bruemmer F."/>
            <person name="Labrenz M."/>
            <person name="Spormann A.M."/>
            <person name="Op den Camp H."/>
            <person name="Overmann J."/>
            <person name="Amann R."/>
            <person name="Jetten M.S.M."/>
            <person name="Mascher T."/>
            <person name="Medema M.H."/>
            <person name="Devos D.P."/>
            <person name="Kaster A.-K."/>
            <person name="Ovreas L."/>
            <person name="Rohde M."/>
            <person name="Galperin M.Y."/>
            <person name="Jogler C."/>
        </authorList>
    </citation>
    <scope>NUCLEOTIDE SEQUENCE [LARGE SCALE GENOMIC DNA]</scope>
    <source>
        <strain evidence="1 2">Pan161</strain>
    </source>
</reference>
<keyword evidence="2" id="KW-1185">Reference proteome</keyword>
<evidence type="ECO:0000313" key="2">
    <source>
        <dbReference type="Proteomes" id="UP000316855"/>
    </source>
</evidence>
<dbReference type="PANTHER" id="PTHR35802">
    <property type="entry name" value="PROTEASE SYNTHASE AND SPORULATION PROTEIN PAI 2"/>
    <property type="match status" value="1"/>
</dbReference>
<dbReference type="GO" id="GO:0008233">
    <property type="term" value="F:peptidase activity"/>
    <property type="evidence" value="ECO:0007669"/>
    <property type="project" value="UniProtKB-KW"/>
</dbReference>
<name>A0A517VAP9_9PLAN</name>
<dbReference type="SUPFAM" id="SSF50475">
    <property type="entry name" value="FMN-binding split barrel"/>
    <property type="match status" value="1"/>
</dbReference>
<proteinExistence type="predicted"/>
<organism evidence="1 2">
    <name type="scientific">Gimesia algae</name>
    <dbReference type="NCBI Taxonomy" id="2527971"/>
    <lineage>
        <taxon>Bacteria</taxon>
        <taxon>Pseudomonadati</taxon>
        <taxon>Planctomycetota</taxon>
        <taxon>Planctomycetia</taxon>
        <taxon>Planctomycetales</taxon>
        <taxon>Planctomycetaceae</taxon>
        <taxon>Gimesia</taxon>
    </lineage>
</organism>
<dbReference type="InterPro" id="IPR012349">
    <property type="entry name" value="Split_barrel_FMN-bd"/>
</dbReference>
<dbReference type="PIRSF" id="PIRSF010372">
    <property type="entry name" value="PaiB"/>
    <property type="match status" value="1"/>
</dbReference>
<sequence length="216" mass="24271">MYVPSSFAETDLETLHRFVEQHSFATLVTNAGDCSFASHLPLLLDRAEGEFGQLIGHLAKANPQADQLQSKNLLAIFHGPHAYISPAWYESNHTVPTWNYQAVHVYGSCILENDPAQLKQILKQYVAFYEAVQPAPWSIPDSDADFVDSLLPAIVGFRIQIKRVEGKFKLNQNQTAERQQKVINALRQQTGENQQAIADQMQANLQESENDTPPRL</sequence>
<dbReference type="EMBL" id="CP036343">
    <property type="protein sequence ID" value="QDT90084.1"/>
    <property type="molecule type" value="Genomic_DNA"/>
</dbReference>
<dbReference type="Proteomes" id="UP000316855">
    <property type="component" value="Chromosome"/>
</dbReference>
<dbReference type="RefSeq" id="WP_145225794.1">
    <property type="nucleotide sequence ID" value="NZ_CP036343.1"/>
</dbReference>